<accession>A0A1A9I190</accession>
<dbReference type="CDD" id="cd23763">
    <property type="entry name" value="ASKHA_ATPase_ROK"/>
    <property type="match status" value="1"/>
</dbReference>
<evidence type="ECO:0000313" key="3">
    <source>
        <dbReference type="Proteomes" id="UP000077667"/>
    </source>
</evidence>
<evidence type="ECO:0000256" key="1">
    <source>
        <dbReference type="ARBA" id="ARBA00006479"/>
    </source>
</evidence>
<protein>
    <recommendedName>
        <fullName evidence="4">ROK family protein</fullName>
    </recommendedName>
</protein>
<proteinExistence type="inferred from homology"/>
<dbReference type="Gene3D" id="3.30.420.40">
    <property type="match status" value="2"/>
</dbReference>
<dbReference type="AlphaFoldDB" id="A0A1A9I190"/>
<name>A0A1A9I190_9BACT</name>
<dbReference type="EMBL" id="CP015772">
    <property type="protein sequence ID" value="ANH81418.1"/>
    <property type="molecule type" value="Genomic_DNA"/>
</dbReference>
<dbReference type="InterPro" id="IPR043129">
    <property type="entry name" value="ATPase_NBD"/>
</dbReference>
<dbReference type="InterPro" id="IPR000600">
    <property type="entry name" value="ROK"/>
</dbReference>
<dbReference type="SUPFAM" id="SSF53067">
    <property type="entry name" value="Actin-like ATPase domain"/>
    <property type="match status" value="1"/>
</dbReference>
<dbReference type="PANTHER" id="PTHR18964:SF149">
    <property type="entry name" value="BIFUNCTIONAL UDP-N-ACETYLGLUCOSAMINE 2-EPIMERASE_N-ACETYLMANNOSAMINE KINASE"/>
    <property type="match status" value="1"/>
</dbReference>
<comment type="similarity">
    <text evidence="1">Belongs to the ROK (NagC/XylR) family.</text>
</comment>
<dbReference type="OrthoDB" id="9810372at2"/>
<dbReference type="Pfam" id="PF00480">
    <property type="entry name" value="ROK"/>
    <property type="match status" value="1"/>
</dbReference>
<sequence length="295" mass="32020">MTTNNLVLAVDIGGTHITAALVNMDERKIILPSLVRKRVDSGAGAQTVIRTWSACMRAAGEGAVISKICLAMPGPFDYDNGISLMTAQGKYDALYRLNVKHLLAGALEVDPGLFFIRNDAACFLQGEVFAGAVRSGFQKVAGITLGTGLGTAFYENGTARNADLWQLPFLEGIAEEYLSTRWFIQRFRATSGAALKGVKELAALAKTDARVPLLFKEFGKNLGIFLCRFVEMKQAEAIVIGGNIAHAYELFQEELHRVLGSCFLLIPVKRSMLGEQATLYGAAGSWYAQEFAIAR</sequence>
<dbReference type="KEGG" id="nia:A8C56_10870"/>
<gene>
    <name evidence="2" type="ORF">A8C56_10870</name>
</gene>
<reference evidence="2 3" key="1">
    <citation type="submission" date="2016-05" db="EMBL/GenBank/DDBJ databases">
        <title>Niabella ginsenosidivorans BS26 whole genome sequencing.</title>
        <authorList>
            <person name="Im W.T."/>
            <person name="Siddiqi M.Z."/>
        </authorList>
    </citation>
    <scope>NUCLEOTIDE SEQUENCE [LARGE SCALE GENOMIC DNA]</scope>
    <source>
        <strain evidence="2 3">BS26</strain>
    </source>
</reference>
<dbReference type="RefSeq" id="WP_067755685.1">
    <property type="nucleotide sequence ID" value="NZ_CP015772.1"/>
</dbReference>
<keyword evidence="3" id="KW-1185">Reference proteome</keyword>
<evidence type="ECO:0000313" key="2">
    <source>
        <dbReference type="EMBL" id="ANH81418.1"/>
    </source>
</evidence>
<organism evidence="2 3">
    <name type="scientific">Niabella ginsenosidivorans</name>
    <dbReference type="NCBI Taxonomy" id="1176587"/>
    <lineage>
        <taxon>Bacteria</taxon>
        <taxon>Pseudomonadati</taxon>
        <taxon>Bacteroidota</taxon>
        <taxon>Chitinophagia</taxon>
        <taxon>Chitinophagales</taxon>
        <taxon>Chitinophagaceae</taxon>
        <taxon>Niabella</taxon>
    </lineage>
</organism>
<evidence type="ECO:0008006" key="4">
    <source>
        <dbReference type="Google" id="ProtNLM"/>
    </source>
</evidence>
<dbReference type="Proteomes" id="UP000077667">
    <property type="component" value="Chromosome"/>
</dbReference>
<dbReference type="STRING" id="1176587.A8C56_10870"/>
<dbReference type="PANTHER" id="PTHR18964">
    <property type="entry name" value="ROK (REPRESSOR, ORF, KINASE) FAMILY"/>
    <property type="match status" value="1"/>
</dbReference>